<comment type="subcellular location">
    <subcellularLocation>
        <location evidence="1">Membrane</location>
        <topology evidence="1">Single-pass type I membrane protein</topology>
    </subcellularLocation>
</comment>
<accession>A0A6D2KFT7</accession>
<dbReference type="InterPro" id="IPR000719">
    <property type="entry name" value="Prot_kinase_dom"/>
</dbReference>
<feature type="region of interest" description="Disordered" evidence="9">
    <location>
        <begin position="263"/>
        <end position="283"/>
    </location>
</feature>
<dbReference type="InterPro" id="IPR032675">
    <property type="entry name" value="LRR_dom_sf"/>
</dbReference>
<sequence length="694" mass="75772">MASPFSLSLIFFVFFFLLSPALSFSSELDILLDIKSSLDPEKRFLTSWTPDADPCSSGSFDGVACDGNHRVANISLQGMGLTGTIPPSIGLLTSLTGLYLHFNSLTGQIPKDISNLPLLTDLYLNVNNLSGEIPPKIGNLDNLQVLQLCYNKLSGSIPTQLGSLNKITVLALQYNHLSGAIPASLGDIDTLTRLDLSFNDLFGPVPMKLAGAPLLEVLDIRNNSFSGFVPSALKRLNNGFQYSNNNGLCGDGFSDLKACTGSADPNLNRPDPTNPRNFRTPVDVKPESADLQRSSNCSNNNGGCSLKHSKSSPFGIVMGLIGSILAVAIIAGSTFIWYRRRKQKIGSSLDAMDGRISTEYNFKEASRRKSSSPLISLEYASGWDPLGRGQSSNNNSALSQEVFESFMFNLEEIERATQSFSEVNLLGKSNVSSVYKGILRDGSVAAIKCIAKSSCKSDETEFLKGLKMLTLLKHESLVRLRGFCCSKGRGECFLIYEFVPNGNLLQYLDVKDETGEVLEWTTRVSIINGIARGIVYLHGESGNKPAIVHQNLSAEKILIDHWYNPSLADSGLHKLFTDDIVFSKLKASAAMGYLAPEYITTGRFTDKSDVYAFGMILLQILSGKSRISHLMILQAVESGRLNEDFIDPNLRKNFPEAEAAQLARLGLLCTHESSNQRPSMEVVMQELNKLAASY</sequence>
<feature type="domain" description="Protein kinase" evidence="12">
    <location>
        <begin position="420"/>
        <end position="694"/>
    </location>
</feature>
<dbReference type="PANTHER" id="PTHR48006:SF28">
    <property type="entry name" value="LEUCINE-RICH REPEAT PROTEIN KINASE FAMILY PROTEIN"/>
    <property type="match status" value="1"/>
</dbReference>
<dbReference type="InterPro" id="IPR001245">
    <property type="entry name" value="Ser-Thr/Tyr_kinase_cat_dom"/>
</dbReference>
<evidence type="ECO:0000256" key="9">
    <source>
        <dbReference type="SAM" id="MobiDB-lite"/>
    </source>
</evidence>
<protein>
    <recommendedName>
        <fullName evidence="12">Protein kinase domain-containing protein</fullName>
    </recommendedName>
</protein>
<dbReference type="GO" id="GO:0004672">
    <property type="term" value="F:protein kinase activity"/>
    <property type="evidence" value="ECO:0007669"/>
    <property type="project" value="InterPro"/>
</dbReference>
<dbReference type="AlphaFoldDB" id="A0A6D2KFT7"/>
<dbReference type="Pfam" id="PF08263">
    <property type="entry name" value="LRRNT_2"/>
    <property type="match status" value="1"/>
</dbReference>
<dbReference type="OrthoDB" id="676979at2759"/>
<evidence type="ECO:0000256" key="4">
    <source>
        <dbReference type="ARBA" id="ARBA00022729"/>
    </source>
</evidence>
<evidence type="ECO:0000256" key="8">
    <source>
        <dbReference type="ARBA" id="ARBA00023170"/>
    </source>
</evidence>
<keyword evidence="5" id="KW-0677">Repeat</keyword>
<keyword evidence="14" id="KW-1185">Reference proteome</keyword>
<dbReference type="InterPro" id="IPR013210">
    <property type="entry name" value="LRR_N_plant-typ"/>
</dbReference>
<keyword evidence="7 10" id="KW-0472">Membrane</keyword>
<dbReference type="PANTHER" id="PTHR48006">
    <property type="entry name" value="LEUCINE-RICH REPEAT-CONTAINING PROTEIN DDB_G0281931-RELATED"/>
    <property type="match status" value="1"/>
</dbReference>
<evidence type="ECO:0000313" key="14">
    <source>
        <dbReference type="Proteomes" id="UP000467841"/>
    </source>
</evidence>
<dbReference type="EMBL" id="CACVBM020001451">
    <property type="protein sequence ID" value="CAA7050706.1"/>
    <property type="molecule type" value="Genomic_DNA"/>
</dbReference>
<feature type="signal peptide" evidence="11">
    <location>
        <begin position="1"/>
        <end position="23"/>
    </location>
</feature>
<dbReference type="GO" id="GO:0016020">
    <property type="term" value="C:membrane"/>
    <property type="evidence" value="ECO:0007669"/>
    <property type="project" value="UniProtKB-SubCell"/>
</dbReference>
<dbReference type="SUPFAM" id="SSF56112">
    <property type="entry name" value="Protein kinase-like (PK-like)"/>
    <property type="match status" value="1"/>
</dbReference>
<feature type="chain" id="PRO_5025530559" description="Protein kinase domain-containing protein" evidence="11">
    <location>
        <begin position="24"/>
        <end position="694"/>
    </location>
</feature>
<comment type="caution">
    <text evidence="13">The sequence shown here is derived from an EMBL/GenBank/DDBJ whole genome shotgun (WGS) entry which is preliminary data.</text>
</comment>
<evidence type="ECO:0000256" key="10">
    <source>
        <dbReference type="SAM" id="Phobius"/>
    </source>
</evidence>
<dbReference type="FunFam" id="3.80.10.10:FF:000562">
    <property type="entry name" value="Protein NSP-INTERACTING KINASE 2"/>
    <property type="match status" value="1"/>
</dbReference>
<evidence type="ECO:0000256" key="5">
    <source>
        <dbReference type="ARBA" id="ARBA00022737"/>
    </source>
</evidence>
<dbReference type="CDD" id="cd12087">
    <property type="entry name" value="TM_EGFR-like"/>
    <property type="match status" value="1"/>
</dbReference>
<dbReference type="InterPro" id="IPR051824">
    <property type="entry name" value="LRR_Rcpt-Like_S/T_Kinase"/>
</dbReference>
<reference evidence="13" key="1">
    <citation type="submission" date="2020-01" db="EMBL/GenBank/DDBJ databases">
        <authorList>
            <person name="Mishra B."/>
        </authorList>
    </citation>
    <scope>NUCLEOTIDE SEQUENCE [LARGE SCALE GENOMIC DNA]</scope>
</reference>
<dbReference type="Gene3D" id="1.10.510.10">
    <property type="entry name" value="Transferase(Phosphotransferase) domain 1"/>
    <property type="match status" value="1"/>
</dbReference>
<dbReference type="GO" id="GO:0005524">
    <property type="term" value="F:ATP binding"/>
    <property type="evidence" value="ECO:0007669"/>
    <property type="project" value="InterPro"/>
</dbReference>
<evidence type="ECO:0000256" key="11">
    <source>
        <dbReference type="SAM" id="SignalP"/>
    </source>
</evidence>
<organism evidence="13 14">
    <name type="scientific">Microthlaspi erraticum</name>
    <dbReference type="NCBI Taxonomy" id="1685480"/>
    <lineage>
        <taxon>Eukaryota</taxon>
        <taxon>Viridiplantae</taxon>
        <taxon>Streptophyta</taxon>
        <taxon>Embryophyta</taxon>
        <taxon>Tracheophyta</taxon>
        <taxon>Spermatophyta</taxon>
        <taxon>Magnoliopsida</taxon>
        <taxon>eudicotyledons</taxon>
        <taxon>Gunneridae</taxon>
        <taxon>Pentapetalae</taxon>
        <taxon>rosids</taxon>
        <taxon>malvids</taxon>
        <taxon>Brassicales</taxon>
        <taxon>Brassicaceae</taxon>
        <taxon>Coluteocarpeae</taxon>
        <taxon>Microthlaspi</taxon>
    </lineage>
</organism>
<keyword evidence="8" id="KW-0675">Receptor</keyword>
<dbReference type="FunFam" id="3.30.200.20:FF:000371">
    <property type="entry name" value="Protein NSP-INTERACTING KINASE 2"/>
    <property type="match status" value="1"/>
</dbReference>
<dbReference type="FunFam" id="1.10.510.10:FF:000513">
    <property type="entry name" value="Protein NSP-INTERACTING KINASE 2"/>
    <property type="match status" value="1"/>
</dbReference>
<dbReference type="Pfam" id="PF07714">
    <property type="entry name" value="PK_Tyr_Ser-Thr"/>
    <property type="match status" value="1"/>
</dbReference>
<dbReference type="Proteomes" id="UP000467841">
    <property type="component" value="Unassembled WGS sequence"/>
</dbReference>
<evidence type="ECO:0000256" key="2">
    <source>
        <dbReference type="ARBA" id="ARBA00022614"/>
    </source>
</evidence>
<dbReference type="SUPFAM" id="SSF52058">
    <property type="entry name" value="L domain-like"/>
    <property type="match status" value="1"/>
</dbReference>
<dbReference type="InterPro" id="IPR001611">
    <property type="entry name" value="Leu-rich_rpt"/>
</dbReference>
<keyword evidence="6 10" id="KW-1133">Transmembrane helix</keyword>
<dbReference type="PROSITE" id="PS50011">
    <property type="entry name" value="PROTEIN_KINASE_DOM"/>
    <property type="match status" value="1"/>
</dbReference>
<evidence type="ECO:0000256" key="1">
    <source>
        <dbReference type="ARBA" id="ARBA00004479"/>
    </source>
</evidence>
<proteinExistence type="predicted"/>
<evidence type="ECO:0000256" key="3">
    <source>
        <dbReference type="ARBA" id="ARBA00022692"/>
    </source>
</evidence>
<dbReference type="Pfam" id="PF00560">
    <property type="entry name" value="LRR_1"/>
    <property type="match status" value="3"/>
</dbReference>
<evidence type="ECO:0000259" key="12">
    <source>
        <dbReference type="PROSITE" id="PS50011"/>
    </source>
</evidence>
<dbReference type="Gene3D" id="3.80.10.10">
    <property type="entry name" value="Ribonuclease Inhibitor"/>
    <property type="match status" value="2"/>
</dbReference>
<dbReference type="FunFam" id="3.80.10.10:FF:000431">
    <property type="entry name" value="Leucine-rich repeat receptor-like protein kinase"/>
    <property type="match status" value="1"/>
</dbReference>
<keyword evidence="2" id="KW-0433">Leucine-rich repeat</keyword>
<feature type="transmembrane region" description="Helical" evidence="10">
    <location>
        <begin position="314"/>
        <end position="338"/>
    </location>
</feature>
<evidence type="ECO:0000313" key="13">
    <source>
        <dbReference type="EMBL" id="CAA7050706.1"/>
    </source>
</evidence>
<keyword evidence="4 11" id="KW-0732">Signal</keyword>
<keyword evidence="3 10" id="KW-0812">Transmembrane</keyword>
<evidence type="ECO:0000256" key="6">
    <source>
        <dbReference type="ARBA" id="ARBA00022989"/>
    </source>
</evidence>
<evidence type="ECO:0000256" key="7">
    <source>
        <dbReference type="ARBA" id="ARBA00023136"/>
    </source>
</evidence>
<gene>
    <name evidence="13" type="ORF">MERR_LOCUS37941</name>
</gene>
<name>A0A6D2KFT7_9BRAS</name>
<dbReference type="CDD" id="cd14066">
    <property type="entry name" value="STKc_IRAK"/>
    <property type="match status" value="1"/>
</dbReference>
<dbReference type="Pfam" id="PF13855">
    <property type="entry name" value="LRR_8"/>
    <property type="match status" value="1"/>
</dbReference>
<dbReference type="Gene3D" id="3.30.200.20">
    <property type="entry name" value="Phosphorylase Kinase, domain 1"/>
    <property type="match status" value="1"/>
</dbReference>
<dbReference type="InterPro" id="IPR011009">
    <property type="entry name" value="Kinase-like_dom_sf"/>
</dbReference>